<reference evidence="2" key="1">
    <citation type="submission" date="2022-11" db="UniProtKB">
        <authorList>
            <consortium name="WormBaseParasite"/>
        </authorList>
    </citation>
    <scope>IDENTIFICATION</scope>
</reference>
<sequence>MTDCGYCICLDKIKIKNAVTLIGCEHVFHEKCIKSWLNLFSICPLCRKDVYNSHVRKRYFDLSTFNSQSVDKFLRENDELYEKSKKELSKLVDELEVIELRMLQSLEKKEICEAVAASKRIKESIKSCSKTIQEVEDRISVFVLILNAAEKLEAHDSKAKMSKWSQIWEICRLFLIYGLFLPLFCLYVGHLLF</sequence>
<dbReference type="Proteomes" id="UP000887576">
    <property type="component" value="Unplaced"/>
</dbReference>
<evidence type="ECO:0000313" key="2">
    <source>
        <dbReference type="WBParaSite" id="JU765_v2.g9600.t1"/>
    </source>
</evidence>
<organism evidence="1 2">
    <name type="scientific">Panagrolaimus sp. JU765</name>
    <dbReference type="NCBI Taxonomy" id="591449"/>
    <lineage>
        <taxon>Eukaryota</taxon>
        <taxon>Metazoa</taxon>
        <taxon>Ecdysozoa</taxon>
        <taxon>Nematoda</taxon>
        <taxon>Chromadorea</taxon>
        <taxon>Rhabditida</taxon>
        <taxon>Tylenchina</taxon>
        <taxon>Panagrolaimomorpha</taxon>
        <taxon>Panagrolaimoidea</taxon>
        <taxon>Panagrolaimidae</taxon>
        <taxon>Panagrolaimus</taxon>
    </lineage>
</organism>
<accession>A0AC34RRN1</accession>
<name>A0AC34RRN1_9BILA</name>
<dbReference type="WBParaSite" id="JU765_v2.g9600.t1">
    <property type="protein sequence ID" value="JU765_v2.g9600.t1"/>
    <property type="gene ID" value="JU765_v2.g9600"/>
</dbReference>
<evidence type="ECO:0000313" key="1">
    <source>
        <dbReference type="Proteomes" id="UP000887576"/>
    </source>
</evidence>
<protein>
    <submittedName>
        <fullName evidence="2">RING-type domain-containing protein</fullName>
    </submittedName>
</protein>
<proteinExistence type="predicted"/>